<feature type="compositionally biased region" description="Polar residues" evidence="10">
    <location>
        <begin position="381"/>
        <end position="399"/>
    </location>
</feature>
<dbReference type="GO" id="GO:0008528">
    <property type="term" value="F:G protein-coupled peptide receptor activity"/>
    <property type="evidence" value="ECO:0007669"/>
    <property type="project" value="TreeGrafter"/>
</dbReference>
<gene>
    <name evidence="14" type="ORF">NQ318_003329</name>
</gene>
<evidence type="ECO:0000256" key="4">
    <source>
        <dbReference type="ARBA" id="ARBA00022692"/>
    </source>
</evidence>
<evidence type="ECO:0000256" key="1">
    <source>
        <dbReference type="ARBA" id="ARBA00004651"/>
    </source>
</evidence>
<evidence type="ECO:0000313" key="15">
    <source>
        <dbReference type="Proteomes" id="UP001162162"/>
    </source>
</evidence>
<evidence type="ECO:0000313" key="14">
    <source>
        <dbReference type="EMBL" id="KAJ8952533.1"/>
    </source>
</evidence>
<organism evidence="14 15">
    <name type="scientific">Aromia moschata</name>
    <dbReference type="NCBI Taxonomy" id="1265417"/>
    <lineage>
        <taxon>Eukaryota</taxon>
        <taxon>Metazoa</taxon>
        <taxon>Ecdysozoa</taxon>
        <taxon>Arthropoda</taxon>
        <taxon>Hexapoda</taxon>
        <taxon>Insecta</taxon>
        <taxon>Pterygota</taxon>
        <taxon>Neoptera</taxon>
        <taxon>Endopterygota</taxon>
        <taxon>Coleoptera</taxon>
        <taxon>Polyphaga</taxon>
        <taxon>Cucujiformia</taxon>
        <taxon>Chrysomeloidea</taxon>
        <taxon>Cerambycidae</taxon>
        <taxon>Cerambycinae</taxon>
        <taxon>Callichromatini</taxon>
        <taxon>Aromia</taxon>
    </lineage>
</organism>
<dbReference type="InterPro" id="IPR017981">
    <property type="entry name" value="GPCR_2-like_7TM"/>
</dbReference>
<dbReference type="Proteomes" id="UP001162162">
    <property type="component" value="Unassembled WGS sequence"/>
</dbReference>
<dbReference type="Gene3D" id="4.10.1240.10">
    <property type="entry name" value="GPCR, family 2, extracellular hormone receptor domain"/>
    <property type="match status" value="1"/>
</dbReference>
<name>A0AAV8YP65_9CUCU</name>
<evidence type="ECO:0000256" key="6">
    <source>
        <dbReference type="ARBA" id="ARBA00023040"/>
    </source>
</evidence>
<keyword evidence="7 11" id="KW-0472">Membrane</keyword>
<keyword evidence="6" id="KW-0297">G-protein coupled receptor</keyword>
<feature type="domain" description="G-protein coupled receptors family 2 profile 1" evidence="12">
    <location>
        <begin position="12"/>
        <end position="79"/>
    </location>
</feature>
<proteinExistence type="inferred from homology"/>
<keyword evidence="3" id="KW-1003">Cell membrane</keyword>
<evidence type="ECO:0000256" key="5">
    <source>
        <dbReference type="ARBA" id="ARBA00022989"/>
    </source>
</evidence>
<dbReference type="PROSITE" id="PS50261">
    <property type="entry name" value="G_PROTEIN_RECEP_F2_4"/>
    <property type="match status" value="1"/>
</dbReference>
<dbReference type="GO" id="GO:0007166">
    <property type="term" value="P:cell surface receptor signaling pathway"/>
    <property type="evidence" value="ECO:0007669"/>
    <property type="project" value="InterPro"/>
</dbReference>
<keyword evidence="4 11" id="KW-0812">Transmembrane</keyword>
<feature type="transmembrane region" description="Helical" evidence="11">
    <location>
        <begin position="107"/>
        <end position="125"/>
    </location>
</feature>
<dbReference type="Gene3D" id="1.20.1070.10">
    <property type="entry name" value="Rhodopsin 7-helix transmembrane proteins"/>
    <property type="match status" value="1"/>
</dbReference>
<dbReference type="EMBL" id="JAPWTK010000068">
    <property type="protein sequence ID" value="KAJ8952533.1"/>
    <property type="molecule type" value="Genomic_DNA"/>
</dbReference>
<feature type="region of interest" description="Disordered" evidence="10">
    <location>
        <begin position="381"/>
        <end position="403"/>
    </location>
</feature>
<reference evidence="14" key="1">
    <citation type="journal article" date="2023" name="Insect Mol. Biol.">
        <title>Genome sequencing provides insights into the evolution of gene families encoding plant cell wall-degrading enzymes in longhorned beetles.</title>
        <authorList>
            <person name="Shin N.R."/>
            <person name="Okamura Y."/>
            <person name="Kirsch R."/>
            <person name="Pauchet Y."/>
        </authorList>
    </citation>
    <scope>NUCLEOTIDE SEQUENCE</scope>
    <source>
        <strain evidence="14">AMC_N1</strain>
    </source>
</reference>
<feature type="transmembrane region" description="Helical" evidence="11">
    <location>
        <begin position="137"/>
        <end position="157"/>
    </location>
</feature>
<comment type="caution">
    <text evidence="14">The sequence shown here is derived from an EMBL/GenBank/DDBJ whole genome shotgun (WGS) entry which is preliminary data.</text>
</comment>
<dbReference type="InterPro" id="IPR050332">
    <property type="entry name" value="GPCR_2"/>
</dbReference>
<evidence type="ECO:0000259" key="13">
    <source>
        <dbReference type="PROSITE" id="PS50261"/>
    </source>
</evidence>
<dbReference type="AlphaFoldDB" id="A0AAV8YP65"/>
<feature type="transmembrane region" description="Helical" evidence="11">
    <location>
        <begin position="262"/>
        <end position="280"/>
    </location>
</feature>
<evidence type="ECO:0000256" key="8">
    <source>
        <dbReference type="ARBA" id="ARBA00023170"/>
    </source>
</evidence>
<dbReference type="PROSITE" id="PS50227">
    <property type="entry name" value="G_PROTEIN_RECEP_F2_3"/>
    <property type="match status" value="1"/>
</dbReference>
<evidence type="ECO:0000256" key="10">
    <source>
        <dbReference type="SAM" id="MobiDB-lite"/>
    </source>
</evidence>
<dbReference type="InterPro" id="IPR000832">
    <property type="entry name" value="GPCR_2_secretin-like"/>
</dbReference>
<dbReference type="Pfam" id="PF02793">
    <property type="entry name" value="HRM"/>
    <property type="match status" value="1"/>
</dbReference>
<accession>A0AAV8YP65</accession>
<keyword evidence="8" id="KW-0675">Receptor</keyword>
<dbReference type="SUPFAM" id="SSF111418">
    <property type="entry name" value="Hormone receptor domain"/>
    <property type="match status" value="1"/>
</dbReference>
<comment type="similarity">
    <text evidence="2">Belongs to the G-protein coupled receptor 2 family.</text>
</comment>
<dbReference type="InterPro" id="IPR001879">
    <property type="entry name" value="GPCR_2_extracellular_dom"/>
</dbReference>
<dbReference type="PANTHER" id="PTHR45620:SF17">
    <property type="entry name" value="PDF RECEPTOR"/>
    <property type="match status" value="1"/>
</dbReference>
<evidence type="ECO:0000259" key="12">
    <source>
        <dbReference type="PROSITE" id="PS50227"/>
    </source>
</evidence>
<feature type="transmembrane region" description="Helical" evidence="11">
    <location>
        <begin position="301"/>
        <end position="320"/>
    </location>
</feature>
<feature type="transmembrane region" description="Helical" evidence="11">
    <location>
        <begin position="188"/>
        <end position="209"/>
    </location>
</feature>
<dbReference type="GO" id="GO:0005886">
    <property type="term" value="C:plasma membrane"/>
    <property type="evidence" value="ECO:0007669"/>
    <property type="project" value="UniProtKB-SubCell"/>
</dbReference>
<evidence type="ECO:0000256" key="9">
    <source>
        <dbReference type="ARBA" id="ARBA00023224"/>
    </source>
</evidence>
<dbReference type="GO" id="GO:0007188">
    <property type="term" value="P:adenylate cyclase-modulating G protein-coupled receptor signaling pathway"/>
    <property type="evidence" value="ECO:0007669"/>
    <property type="project" value="TreeGrafter"/>
</dbReference>
<dbReference type="SMART" id="SM00008">
    <property type="entry name" value="HormR"/>
    <property type="match status" value="1"/>
</dbReference>
<evidence type="ECO:0000256" key="7">
    <source>
        <dbReference type="ARBA" id="ARBA00023136"/>
    </source>
</evidence>
<protein>
    <submittedName>
        <fullName evidence="14">Uncharacterized protein</fullName>
    </submittedName>
</protein>
<feature type="transmembrane region" description="Helical" evidence="11">
    <location>
        <begin position="216"/>
        <end position="238"/>
    </location>
</feature>
<feature type="domain" description="G-protein coupled receptors family 2 profile 2" evidence="13">
    <location>
        <begin position="102"/>
        <end position="335"/>
    </location>
</feature>
<sequence>MSLGNNTVEGWCKESCDKWMCWPATQPGFNATMDCPKIKGTLDNAKAYRYCDINGKWETRNGTNSTYEYTHYESCIMPQLQELARMCEEFGEETCTQIGKITRCIEMVGLSFSFVSLVISLYIFFSYRVLKNNRTKIHKNLFIATLLQVIFRLIRYIDQGLDPSHKFLHKLYLNEACIALLEYAKTAMFMWMFIEGLYLHNMVTVTVFQEYTYIKVYCYVGWIVPSLMTAVWLIFMLIKEAQTTWEYYYFLNYYWILEGPRSTVILVNLLFLLNIIRVLIVKLRESRTSEIEQVRKAARAAIFLLPLMGTAHLLFFYYKFNEAWKFAPLVVHLLFPGHISRLLRGRPVQTAIKNSFYLHMSLRNYDYTPCRNFTLISTGPEDSTIPNGNKRSRASNQALEETDTSLIEIKSSID</sequence>
<keyword evidence="15" id="KW-1185">Reference proteome</keyword>
<evidence type="ECO:0000256" key="2">
    <source>
        <dbReference type="ARBA" id="ARBA00005314"/>
    </source>
</evidence>
<dbReference type="PRINTS" id="PR00249">
    <property type="entry name" value="GPCRSECRETIN"/>
</dbReference>
<evidence type="ECO:0000256" key="11">
    <source>
        <dbReference type="SAM" id="Phobius"/>
    </source>
</evidence>
<keyword evidence="5 11" id="KW-1133">Transmembrane helix</keyword>
<dbReference type="Pfam" id="PF00002">
    <property type="entry name" value="7tm_2"/>
    <property type="match status" value="1"/>
</dbReference>
<evidence type="ECO:0000256" key="3">
    <source>
        <dbReference type="ARBA" id="ARBA00022475"/>
    </source>
</evidence>
<keyword evidence="9" id="KW-0807">Transducer</keyword>
<dbReference type="PANTHER" id="PTHR45620">
    <property type="entry name" value="PDF RECEPTOR-LIKE PROTEIN-RELATED"/>
    <property type="match status" value="1"/>
</dbReference>
<dbReference type="InterPro" id="IPR036445">
    <property type="entry name" value="GPCR_2_extracell_dom_sf"/>
</dbReference>
<comment type="subcellular location">
    <subcellularLocation>
        <location evidence="1">Cell membrane</location>
        <topology evidence="1">Multi-pass membrane protein</topology>
    </subcellularLocation>
</comment>